<feature type="compositionally biased region" description="Basic and acidic residues" evidence="1">
    <location>
        <begin position="297"/>
        <end position="308"/>
    </location>
</feature>
<dbReference type="InParanoid" id="A0A6P8R5P2"/>
<feature type="region of interest" description="Disordered" evidence="1">
    <location>
        <begin position="1336"/>
        <end position="1368"/>
    </location>
</feature>
<feature type="region of interest" description="Disordered" evidence="1">
    <location>
        <begin position="991"/>
        <end position="1031"/>
    </location>
</feature>
<feature type="region of interest" description="Disordered" evidence="1">
    <location>
        <begin position="1137"/>
        <end position="1159"/>
    </location>
</feature>
<dbReference type="Gene3D" id="6.10.250.3000">
    <property type="match status" value="1"/>
</dbReference>
<gene>
    <name evidence="4" type="primary">EXPH5</name>
</gene>
<dbReference type="PANTHER" id="PTHR21469:SF4">
    <property type="entry name" value="EXOPHILIN-5"/>
    <property type="match status" value="1"/>
</dbReference>
<dbReference type="GO" id="GO:0006886">
    <property type="term" value="P:intracellular protein transport"/>
    <property type="evidence" value="ECO:0007669"/>
    <property type="project" value="InterPro"/>
</dbReference>
<feature type="region of interest" description="Disordered" evidence="1">
    <location>
        <begin position="2194"/>
        <end position="2220"/>
    </location>
</feature>
<dbReference type="Proteomes" id="UP000515159">
    <property type="component" value="Chromosome 6"/>
</dbReference>
<dbReference type="InterPro" id="IPR010911">
    <property type="entry name" value="Rab_BD"/>
</dbReference>
<dbReference type="OrthoDB" id="9908998at2759"/>
<feature type="domain" description="RabBD" evidence="2">
    <location>
        <begin position="7"/>
        <end position="63"/>
    </location>
</feature>
<feature type="compositionally biased region" description="Polar residues" evidence="1">
    <location>
        <begin position="997"/>
        <end position="1031"/>
    </location>
</feature>
<feature type="compositionally biased region" description="Polar residues" evidence="1">
    <location>
        <begin position="1140"/>
        <end position="1150"/>
    </location>
</feature>
<name>A0A6P8R5P2_GEOSA</name>
<dbReference type="InterPro" id="IPR039916">
    <property type="entry name" value="EXPH5"/>
</dbReference>
<keyword evidence="3" id="KW-1185">Reference proteome</keyword>
<evidence type="ECO:0000313" key="3">
    <source>
        <dbReference type="Proteomes" id="UP000515159"/>
    </source>
</evidence>
<reference evidence="4" key="1">
    <citation type="submission" date="2025-08" db="UniProtKB">
        <authorList>
            <consortium name="RefSeq"/>
        </authorList>
    </citation>
    <scope>IDENTIFICATION</scope>
</reference>
<feature type="compositionally biased region" description="Acidic residues" evidence="1">
    <location>
        <begin position="2199"/>
        <end position="2220"/>
    </location>
</feature>
<organism evidence="3 4">
    <name type="scientific">Geotrypetes seraphini</name>
    <name type="common">Gaboon caecilian</name>
    <name type="synonym">Caecilia seraphini</name>
    <dbReference type="NCBI Taxonomy" id="260995"/>
    <lineage>
        <taxon>Eukaryota</taxon>
        <taxon>Metazoa</taxon>
        <taxon>Chordata</taxon>
        <taxon>Craniata</taxon>
        <taxon>Vertebrata</taxon>
        <taxon>Euteleostomi</taxon>
        <taxon>Amphibia</taxon>
        <taxon>Gymnophiona</taxon>
        <taxon>Geotrypetes</taxon>
    </lineage>
</organism>
<dbReference type="PROSITE" id="PS50916">
    <property type="entry name" value="RABBD"/>
    <property type="match status" value="1"/>
</dbReference>
<dbReference type="KEGG" id="gsh:117362706"/>
<evidence type="ECO:0000313" key="4">
    <source>
        <dbReference type="RefSeq" id="XP_033805429.1"/>
    </source>
</evidence>
<dbReference type="CTD" id="23086"/>
<evidence type="ECO:0000256" key="1">
    <source>
        <dbReference type="SAM" id="MobiDB-lite"/>
    </source>
</evidence>
<dbReference type="FunCoup" id="A0A6P8R5P2">
    <property type="interactions" value="320"/>
</dbReference>
<proteinExistence type="predicted"/>
<dbReference type="PANTHER" id="PTHR21469">
    <property type="entry name" value="EXOPHILIN-5"/>
    <property type="match status" value="1"/>
</dbReference>
<protein>
    <submittedName>
        <fullName evidence="4">Exophilin-5 isoform X1</fullName>
    </submittedName>
</protein>
<accession>A0A6P8R5P2</accession>
<evidence type="ECO:0000259" key="2">
    <source>
        <dbReference type="PROSITE" id="PS50916"/>
    </source>
</evidence>
<dbReference type="RefSeq" id="XP_033805429.1">
    <property type="nucleotide sequence ID" value="XM_033949538.1"/>
</dbReference>
<sequence length="2220" mass="250082">MTKVSSGLDLSFLDEEEVSKILAVLERDERLKRAERDRVSKLQSAKRDIKWLHGVTGEWFEEIQRKKFRNDPDVSSMLKQPLSYKLRKTTRNDSTDLKMLRTKSQKNAATSPSILGFRSPFASLFSFRKLEKPSTKPQSQQKGHGIFSLSGHSASGLGRKPKIGMSNSLQNIHTGNLFGMNLGRMRERTMSPTELENEAFLVLGDLDNKLADEQTRSFTSYKAPMSQKSRRQYQSQYLMKSGCSDVLEHQQDYRTPSSMFLHDRRRKKSFNEEYRTCSTYRPSKFDDMYSNRHRTISHHDVTRRDKVGRSPSLSSISHGRPHSSPASFTTFSASSLNLPSLQQSNSGFLFRNGHQEPKRKHISSIIWNNPHCNENSQNQGVLPKTQSLMELNNHANQDICSLPLQQNRMYEFYQSKNLYRTPVSTAYHFGRNQVTSPVFWDNPEHNPFYQSEYNTFKSYGRSVSQENVMELGNSWEAENKENYSSYLYNRDIKPPPYIRSHSNYNNMMFNVNEHELAPANSTVHHSQHSFASTFMPAAVMIDEMKDDLDFQSLPSENASNKELADEISTPEIFNTRVDLQNQNSLHSNSTVTLNSFIPDISTTSASIGSRNQTKLKVQHEDAIADVLDTDNSVNQLQFPHTDVTTEMEVETYETHIPTISNNTADLQNSPHGATVSISSVGLSFDPKDQTKPCAPCSDSDIAGTWASNHDSQFLVTQVNNGQDIQMCVEENSNVDPSSKTSFSTANASRKYTFPQPIYSQAASVSTSNLQSSQSNISASAFYASTPDITKTLAVDILNSRDQSKTEPIQADSKVHTSNYRENNRYTSRLLIKQNRNSLSLNNLNQLKSFHQSSSEMNGMKLENMKRESTSNRNGPASQIQEQSLFSECIQRNVINAPENTAALLDSSCNAHPNHKDKLLRLPKVSSEHTQDLLPNPLPSNNFTYLDTPIISSLNCKNTEAPNVGREQPLTRYFIEENITLELSQKQIGVANGEHSSKPTVSHSQNKNGETAQAPSFSDVQGQSGSESKQVVSPTFPLFKKELLPDPNTNSNSLKPSRLMFPKTIKECNLNSLVTDSLVKIANNFEDSISNDTIPAMCMLSQDLNPIPANEDTQIRTQTSPNRNRYTHLEKQWFDKRTSSNEDVMSSTNMASSEVSPLSSESILTERKRIHATQPEKSFTIITGLTKCKLNNSHFPDRENEYLSSTDSVNTDEKPQNNTTNSYTSVLYCQNDATSVKPSALYYSVRSADDLDTLPEYKNTTISSSSRKLLFPRRKTLDHLPAHLFNRIVVPSHHENISKVTDTEHSSLTAKSLEVPTDISKNAMHAKHLPVKVHKSEYPISNPNSIDKADESVRTHPCPSDGLDKASNLQKHETNTVSVSSDPNNTEYLQSRSLYSSLPHILSKALSDGQLNRRNETLICPNSNRNKNYEFHIKLATVTFPDSLNPKRPESSDKIVSNSTIQHHSNLANKPNDRFIGNQEDIPQPPNSDRLPLLSGPTQPAIYDTAHPDVPVQAQNTSPAVEKSLNNAPSMTNTENVRIYFSIVPGSHEKAHDLYSRTPLHLNSSVLQKTIPYQEQEANQLQTRDLKKWQQFENGRSNIIKNNVLQIYSPEDINRTFHKGRKHTDIKPEATCSEISPVECGRREKSEIKREGNSFYKEMSPDREESDFKVGETDSCRGTIDDGEIISTTKVLLNSNKSSCQASYEDPMSPTLQRFQPSVRNVIGTEISYEQNITEQEPIAEEQIVDKKVTGLPMFVKPIGDVHKACFEDEVFDVPPELQRSTKAPNYNDVIFSYTTDGNTIGERLIESVHKTEWDTYPTTNPNYSIQNLSQAHYAINDTLNKEGNTSYIDISKPQNSSLLLIPLQSVDKSGDHSPVLKCSSDVTTMSVQKITQNKNVFKERSKNISPTAHCNESPAMHRKSWKNKISSPKHSTVEEEVGHTKPLFSTNLQNELSAARNKNIQMSTFTADSSNVHNSLDSYQDSPLMISSVDNNSNTITKNSMESSICVQQENSSLGEYGSMNEYQDIYQSKNFKNLNLLDDTADIMNMKICGRRFSSVTSVDRSHSRCPSISAFSPDGKQPRNFSSFSAVSSNDMNDNWTFYYNHNRPYSLPKKSVDFGIFGKEQQATFLENIRRSLTEGRLWRPCFLKNPGFLGSEKNATPNRSGFLNSSSGSRMSVEGLSLGEPVNIYQEEAVIYSESDNDTTTDDEYYLDDYDKESEL</sequence>
<feature type="region of interest" description="Disordered" evidence="1">
    <location>
        <begin position="1198"/>
        <end position="1221"/>
    </location>
</feature>
<feature type="region of interest" description="Disordered" evidence="1">
    <location>
        <begin position="132"/>
        <end position="168"/>
    </location>
</feature>
<dbReference type="GeneID" id="117362706"/>
<feature type="region of interest" description="Disordered" evidence="1">
    <location>
        <begin position="296"/>
        <end position="328"/>
    </location>
</feature>
<dbReference type="GO" id="GO:0031267">
    <property type="term" value="F:small GTPase binding"/>
    <property type="evidence" value="ECO:0007669"/>
    <property type="project" value="InterPro"/>
</dbReference>